<accession>A0AAQ3KRD3</accession>
<dbReference type="AlphaFoldDB" id="A0AAQ3KRD3"/>
<organism evidence="1 2">
    <name type="scientific">Canna indica</name>
    <name type="common">Indian-shot</name>
    <dbReference type="NCBI Taxonomy" id="4628"/>
    <lineage>
        <taxon>Eukaryota</taxon>
        <taxon>Viridiplantae</taxon>
        <taxon>Streptophyta</taxon>
        <taxon>Embryophyta</taxon>
        <taxon>Tracheophyta</taxon>
        <taxon>Spermatophyta</taxon>
        <taxon>Magnoliopsida</taxon>
        <taxon>Liliopsida</taxon>
        <taxon>Zingiberales</taxon>
        <taxon>Cannaceae</taxon>
        <taxon>Canna</taxon>
    </lineage>
</organism>
<gene>
    <name evidence="1" type="ORF">Cni_G22500</name>
</gene>
<sequence>MEIDLTTGTQLAYTAPDITLSIHDFREHIQLVLQTHGYENWQGGESNLLLSRSLIGRLSNSSHTNFRYNVQHVADHLASRGIRAIPGQMHNTDRLQGLQWVIRPATIVSTNNPQSSSIRTRTDGSLAVQFGDYTNTTAISNNNILTNEQDLEELDREFVAMITCDDYNSDCDQEIISDWNSE</sequence>
<reference evidence="1 2" key="1">
    <citation type="submission" date="2023-10" db="EMBL/GenBank/DDBJ databases">
        <title>Chromosome-scale genome assembly provides insights into flower coloration mechanisms of Canna indica.</title>
        <authorList>
            <person name="Li C."/>
        </authorList>
    </citation>
    <scope>NUCLEOTIDE SEQUENCE [LARGE SCALE GENOMIC DNA]</scope>
    <source>
        <tissue evidence="1">Flower</tissue>
    </source>
</reference>
<dbReference type="Proteomes" id="UP001327560">
    <property type="component" value="Chromosome 7"/>
</dbReference>
<proteinExistence type="predicted"/>
<evidence type="ECO:0000313" key="2">
    <source>
        <dbReference type="Proteomes" id="UP001327560"/>
    </source>
</evidence>
<evidence type="ECO:0000313" key="1">
    <source>
        <dbReference type="EMBL" id="WOL13722.1"/>
    </source>
</evidence>
<name>A0AAQ3KRD3_9LILI</name>
<dbReference type="EMBL" id="CP136896">
    <property type="protein sequence ID" value="WOL13722.1"/>
    <property type="molecule type" value="Genomic_DNA"/>
</dbReference>
<protein>
    <submittedName>
        <fullName evidence="1">Polyprotein</fullName>
    </submittedName>
</protein>
<keyword evidence="2" id="KW-1185">Reference proteome</keyword>